<keyword evidence="2" id="KW-1185">Reference proteome</keyword>
<evidence type="ECO:0000313" key="2">
    <source>
        <dbReference type="Proteomes" id="UP001153076"/>
    </source>
</evidence>
<name>A0A9Q1JP67_9CARY</name>
<accession>A0A9Q1JP67</accession>
<sequence length="172" mass="19175">MGSQIVEDFNRLSQTGIIDEYLERFEELKSLMLVKNPLLPADYFVDSFIGGLVPQIKSFTRAFKPTTLTEAVNYARLQEATIQAMKAPDRNKSLSYQKLPQRGLLPTPTATGFKPLASPPPVMPANKPKTLTAAERADKLAKGLCFFCDQVYEKGHQCNNKKTNLEVSTGDY</sequence>
<proteinExistence type="predicted"/>
<dbReference type="EMBL" id="JAKOGI010001068">
    <property type="protein sequence ID" value="KAJ8427985.1"/>
    <property type="molecule type" value="Genomic_DNA"/>
</dbReference>
<reference evidence="1" key="1">
    <citation type="submission" date="2022-04" db="EMBL/GenBank/DDBJ databases">
        <title>Carnegiea gigantea Genome sequencing and assembly v2.</title>
        <authorList>
            <person name="Copetti D."/>
            <person name="Sanderson M.J."/>
            <person name="Burquez A."/>
            <person name="Wojciechowski M.F."/>
        </authorList>
    </citation>
    <scope>NUCLEOTIDE SEQUENCE</scope>
    <source>
        <strain evidence="1">SGP5-SGP5p</strain>
        <tissue evidence="1">Aerial part</tissue>
    </source>
</reference>
<dbReference type="AlphaFoldDB" id="A0A9Q1JP67"/>
<protein>
    <recommendedName>
        <fullName evidence="3">Ty3 transposon capsid-like protein domain-containing protein</fullName>
    </recommendedName>
</protein>
<evidence type="ECO:0008006" key="3">
    <source>
        <dbReference type="Google" id="ProtNLM"/>
    </source>
</evidence>
<organism evidence="1 2">
    <name type="scientific">Carnegiea gigantea</name>
    <dbReference type="NCBI Taxonomy" id="171969"/>
    <lineage>
        <taxon>Eukaryota</taxon>
        <taxon>Viridiplantae</taxon>
        <taxon>Streptophyta</taxon>
        <taxon>Embryophyta</taxon>
        <taxon>Tracheophyta</taxon>
        <taxon>Spermatophyta</taxon>
        <taxon>Magnoliopsida</taxon>
        <taxon>eudicotyledons</taxon>
        <taxon>Gunneridae</taxon>
        <taxon>Pentapetalae</taxon>
        <taxon>Caryophyllales</taxon>
        <taxon>Cactineae</taxon>
        <taxon>Cactaceae</taxon>
        <taxon>Cactoideae</taxon>
        <taxon>Echinocereeae</taxon>
        <taxon>Carnegiea</taxon>
    </lineage>
</organism>
<comment type="caution">
    <text evidence="1">The sequence shown here is derived from an EMBL/GenBank/DDBJ whole genome shotgun (WGS) entry which is preliminary data.</text>
</comment>
<dbReference type="OrthoDB" id="1749531at2759"/>
<gene>
    <name evidence="1" type="ORF">Cgig2_012073</name>
</gene>
<evidence type="ECO:0000313" key="1">
    <source>
        <dbReference type="EMBL" id="KAJ8427985.1"/>
    </source>
</evidence>
<dbReference type="Proteomes" id="UP001153076">
    <property type="component" value="Unassembled WGS sequence"/>
</dbReference>